<gene>
    <name evidence="2" type="ORF">PGLA1383_LOCUS51655</name>
</gene>
<dbReference type="OrthoDB" id="10591611at2759"/>
<accession>A0A813HEX6</accession>
<feature type="compositionally biased region" description="Low complexity" evidence="1">
    <location>
        <begin position="389"/>
        <end position="400"/>
    </location>
</feature>
<organism evidence="2 3">
    <name type="scientific">Polarella glacialis</name>
    <name type="common">Dinoflagellate</name>
    <dbReference type="NCBI Taxonomy" id="89957"/>
    <lineage>
        <taxon>Eukaryota</taxon>
        <taxon>Sar</taxon>
        <taxon>Alveolata</taxon>
        <taxon>Dinophyceae</taxon>
        <taxon>Suessiales</taxon>
        <taxon>Suessiaceae</taxon>
        <taxon>Polarella</taxon>
    </lineage>
</organism>
<dbReference type="Proteomes" id="UP000654075">
    <property type="component" value="Unassembled WGS sequence"/>
</dbReference>
<protein>
    <submittedName>
        <fullName evidence="2">Uncharacterized protein</fullName>
    </submittedName>
</protein>
<name>A0A813HEX6_POLGL</name>
<sequence length="435" mass="46655">MSVILASICLAMAGMMGMVAAAVLAYVLWNVALWWLENRGPNSSGHAANGSAWPGCGHLPGEAAFSSNRNWPPSAHGMGGISSREAASNRMSFQQPGLSMEFFGPGQQASRPGIRPACVEEIDSPSPRRKRHEEEESEYSCDSPAVNVRQRSAPSPARARAEVAAPPAGPEELLRGYAAQLALKFAGDLNFHMANVSAVRESYDLKPVDICYCFLCLEAAASGADGSGLALKKWGTGQYGGRIWVVALARFVRMTQRHSGAQDESRVQPLCQEWGYQQEHFIRELHACETPFRRHHGQALITAFQQNDVRQEEVFRARSVLAEHGAAAAPKGHRAAASKEQGLWARQQQALPAPGDLPELGGSSGFDYSPQLSAPPQKPALTDANAFQSSALVSRTSSSSVTGANNAVRKRSRKSDAIVPAAAVAVPRKRGRHGA</sequence>
<feature type="region of interest" description="Disordered" evidence="1">
    <location>
        <begin position="118"/>
        <end position="159"/>
    </location>
</feature>
<keyword evidence="3" id="KW-1185">Reference proteome</keyword>
<feature type="region of interest" description="Disordered" evidence="1">
    <location>
        <begin position="325"/>
        <end position="435"/>
    </location>
</feature>
<comment type="caution">
    <text evidence="2">The sequence shown here is derived from an EMBL/GenBank/DDBJ whole genome shotgun (WGS) entry which is preliminary data.</text>
</comment>
<dbReference type="AlphaFoldDB" id="A0A813HEX6"/>
<evidence type="ECO:0000313" key="2">
    <source>
        <dbReference type="EMBL" id="CAE8636154.1"/>
    </source>
</evidence>
<evidence type="ECO:0000313" key="3">
    <source>
        <dbReference type="Proteomes" id="UP000654075"/>
    </source>
</evidence>
<feature type="compositionally biased region" description="Low complexity" evidence="1">
    <location>
        <begin position="417"/>
        <end position="426"/>
    </location>
</feature>
<dbReference type="EMBL" id="CAJNNV010031419">
    <property type="protein sequence ID" value="CAE8636154.1"/>
    <property type="molecule type" value="Genomic_DNA"/>
</dbReference>
<reference evidence="2" key="1">
    <citation type="submission" date="2021-02" db="EMBL/GenBank/DDBJ databases">
        <authorList>
            <person name="Dougan E. K."/>
            <person name="Rhodes N."/>
            <person name="Thang M."/>
            <person name="Chan C."/>
        </authorList>
    </citation>
    <scope>NUCLEOTIDE SEQUENCE</scope>
</reference>
<proteinExistence type="predicted"/>
<evidence type="ECO:0000256" key="1">
    <source>
        <dbReference type="SAM" id="MobiDB-lite"/>
    </source>
</evidence>